<name>J3PE90_GAET3</name>
<evidence type="ECO:0000313" key="3">
    <source>
        <dbReference type="EMBL" id="EJT70790.1"/>
    </source>
</evidence>
<evidence type="ECO:0000259" key="2">
    <source>
        <dbReference type="Pfam" id="PF06985"/>
    </source>
</evidence>
<feature type="domain" description="Heterokaryon incompatibility" evidence="2">
    <location>
        <begin position="68"/>
        <end position="222"/>
    </location>
</feature>
<dbReference type="RefSeq" id="XP_009227968.1">
    <property type="nucleotide sequence ID" value="XM_009229704.1"/>
</dbReference>
<dbReference type="OrthoDB" id="3477286at2759"/>
<feature type="region of interest" description="Disordered" evidence="1">
    <location>
        <begin position="1"/>
        <end position="26"/>
    </location>
</feature>
<dbReference type="PANTHER" id="PTHR24148">
    <property type="entry name" value="ANKYRIN REPEAT DOMAIN-CONTAINING PROTEIN 39 HOMOLOG-RELATED"/>
    <property type="match status" value="1"/>
</dbReference>
<reference evidence="3" key="2">
    <citation type="submission" date="2010-07" db="EMBL/GenBank/DDBJ databases">
        <authorList>
            <consortium name="The Broad Institute Genome Sequencing Platform"/>
            <consortium name="Broad Institute Genome Sequencing Center for Infectious Disease"/>
            <person name="Ma L.-J."/>
            <person name="Dead R."/>
            <person name="Young S."/>
            <person name="Zeng Q."/>
            <person name="Koehrsen M."/>
            <person name="Alvarado L."/>
            <person name="Berlin A."/>
            <person name="Chapman S.B."/>
            <person name="Chen Z."/>
            <person name="Freedman E."/>
            <person name="Gellesch M."/>
            <person name="Goldberg J."/>
            <person name="Griggs A."/>
            <person name="Gujja S."/>
            <person name="Heilman E.R."/>
            <person name="Heiman D."/>
            <person name="Hepburn T."/>
            <person name="Howarth C."/>
            <person name="Jen D."/>
            <person name="Larson L."/>
            <person name="Mehta T."/>
            <person name="Neiman D."/>
            <person name="Pearson M."/>
            <person name="Roberts A."/>
            <person name="Saif S."/>
            <person name="Shea T."/>
            <person name="Shenoy N."/>
            <person name="Sisk P."/>
            <person name="Stolte C."/>
            <person name="Sykes S."/>
            <person name="Walk T."/>
            <person name="White J."/>
            <person name="Yandava C."/>
            <person name="Haas B."/>
            <person name="Nusbaum C."/>
            <person name="Birren B."/>
        </authorList>
    </citation>
    <scope>NUCLEOTIDE SEQUENCE</scope>
    <source>
        <strain evidence="3">R3-111a-1</strain>
    </source>
</reference>
<dbReference type="EnsemblFungi" id="EJT70790">
    <property type="protein sequence ID" value="EJT70790"/>
    <property type="gene ID" value="GGTG_11813"/>
</dbReference>
<dbReference type="Pfam" id="PF26639">
    <property type="entry name" value="Het-6_barrel"/>
    <property type="match status" value="1"/>
</dbReference>
<dbReference type="AlphaFoldDB" id="J3PE90"/>
<gene>
    <name evidence="4" type="primary">20352271</name>
    <name evidence="3" type="ORF">GGTG_11813</name>
</gene>
<dbReference type="HOGENOM" id="CLU_004184_7_1_1"/>
<accession>J3PE90</accession>
<dbReference type="InterPro" id="IPR052895">
    <property type="entry name" value="HetReg/Transcr_Mod"/>
</dbReference>
<dbReference type="PANTHER" id="PTHR24148:SF64">
    <property type="entry name" value="HETEROKARYON INCOMPATIBILITY DOMAIN-CONTAINING PROTEIN"/>
    <property type="match status" value="1"/>
</dbReference>
<evidence type="ECO:0000256" key="1">
    <source>
        <dbReference type="SAM" id="MobiDB-lite"/>
    </source>
</evidence>
<dbReference type="Pfam" id="PF06985">
    <property type="entry name" value="HET"/>
    <property type="match status" value="1"/>
</dbReference>
<reference evidence="4" key="4">
    <citation type="journal article" date="2015" name="G3 (Bethesda)">
        <title>Genome sequences of three phytopathogenic species of the Magnaporthaceae family of fungi.</title>
        <authorList>
            <person name="Okagaki L.H."/>
            <person name="Nunes C.C."/>
            <person name="Sailsbery J."/>
            <person name="Clay B."/>
            <person name="Brown D."/>
            <person name="John T."/>
            <person name="Oh Y."/>
            <person name="Young N."/>
            <person name="Fitzgerald M."/>
            <person name="Haas B.J."/>
            <person name="Zeng Q."/>
            <person name="Young S."/>
            <person name="Adiconis X."/>
            <person name="Fan L."/>
            <person name="Levin J.Z."/>
            <person name="Mitchell T.K."/>
            <person name="Okubara P.A."/>
            <person name="Farman M.L."/>
            <person name="Kohn L.M."/>
            <person name="Birren B."/>
            <person name="Ma L.-J."/>
            <person name="Dean R.A."/>
        </authorList>
    </citation>
    <scope>NUCLEOTIDE SEQUENCE</scope>
    <source>
        <strain evidence="4">R3-111a-1</strain>
    </source>
</reference>
<dbReference type="eggNOG" id="ENOG502QTW7">
    <property type="taxonomic scope" value="Eukaryota"/>
</dbReference>
<reference evidence="4" key="5">
    <citation type="submission" date="2018-04" db="UniProtKB">
        <authorList>
            <consortium name="EnsemblFungi"/>
        </authorList>
    </citation>
    <scope>IDENTIFICATION</scope>
    <source>
        <strain evidence="4">R3-111a-1</strain>
    </source>
</reference>
<keyword evidence="5" id="KW-1185">Reference proteome</keyword>
<dbReference type="Proteomes" id="UP000006039">
    <property type="component" value="Unassembled WGS sequence"/>
</dbReference>
<dbReference type="GeneID" id="20352271"/>
<proteinExistence type="predicted"/>
<reference evidence="5" key="1">
    <citation type="submission" date="2010-07" db="EMBL/GenBank/DDBJ databases">
        <title>The genome sequence of Gaeumannomyces graminis var. tritici strain R3-111a-1.</title>
        <authorList>
            <consortium name="The Broad Institute Genome Sequencing Platform"/>
            <person name="Ma L.-J."/>
            <person name="Dead R."/>
            <person name="Young S."/>
            <person name="Zeng Q."/>
            <person name="Koehrsen M."/>
            <person name="Alvarado L."/>
            <person name="Berlin A."/>
            <person name="Chapman S.B."/>
            <person name="Chen Z."/>
            <person name="Freedman E."/>
            <person name="Gellesch M."/>
            <person name="Goldberg J."/>
            <person name="Griggs A."/>
            <person name="Gujja S."/>
            <person name="Heilman E.R."/>
            <person name="Heiman D."/>
            <person name="Hepburn T."/>
            <person name="Howarth C."/>
            <person name="Jen D."/>
            <person name="Larson L."/>
            <person name="Mehta T."/>
            <person name="Neiman D."/>
            <person name="Pearson M."/>
            <person name="Roberts A."/>
            <person name="Saif S."/>
            <person name="Shea T."/>
            <person name="Shenoy N."/>
            <person name="Sisk P."/>
            <person name="Stolte C."/>
            <person name="Sykes S."/>
            <person name="Walk T."/>
            <person name="White J."/>
            <person name="Yandava C."/>
            <person name="Haas B."/>
            <person name="Nusbaum C."/>
            <person name="Birren B."/>
        </authorList>
    </citation>
    <scope>NUCLEOTIDE SEQUENCE [LARGE SCALE GENOMIC DNA]</scope>
    <source>
        <strain evidence="5">R3-111a-1</strain>
    </source>
</reference>
<evidence type="ECO:0000313" key="4">
    <source>
        <dbReference type="EnsemblFungi" id="EJT70790"/>
    </source>
</evidence>
<reference evidence="3" key="3">
    <citation type="submission" date="2010-09" db="EMBL/GenBank/DDBJ databases">
        <title>Annotation of Gaeumannomyces graminis var. tritici R3-111a-1.</title>
        <authorList>
            <consortium name="The Broad Institute Genome Sequencing Platform"/>
            <person name="Ma L.-J."/>
            <person name="Dead R."/>
            <person name="Young S.K."/>
            <person name="Zeng Q."/>
            <person name="Gargeya S."/>
            <person name="Fitzgerald M."/>
            <person name="Haas B."/>
            <person name="Abouelleil A."/>
            <person name="Alvarado L."/>
            <person name="Arachchi H.M."/>
            <person name="Berlin A."/>
            <person name="Brown A."/>
            <person name="Chapman S.B."/>
            <person name="Chen Z."/>
            <person name="Dunbar C."/>
            <person name="Freedman E."/>
            <person name="Gearin G."/>
            <person name="Gellesch M."/>
            <person name="Goldberg J."/>
            <person name="Griggs A."/>
            <person name="Gujja S."/>
            <person name="Heiman D."/>
            <person name="Howarth C."/>
            <person name="Larson L."/>
            <person name="Lui A."/>
            <person name="MacDonald P.J.P."/>
            <person name="Mehta T."/>
            <person name="Montmayeur A."/>
            <person name="Murphy C."/>
            <person name="Neiman D."/>
            <person name="Pearson M."/>
            <person name="Priest M."/>
            <person name="Roberts A."/>
            <person name="Saif S."/>
            <person name="Shea T."/>
            <person name="Shenoy N."/>
            <person name="Sisk P."/>
            <person name="Stolte C."/>
            <person name="Sykes S."/>
            <person name="Yandava C."/>
            <person name="Wortman J."/>
            <person name="Nusbaum C."/>
            <person name="Birren B."/>
        </authorList>
    </citation>
    <scope>NUCLEOTIDE SEQUENCE</scope>
    <source>
        <strain evidence="3">R3-111a-1</strain>
    </source>
</reference>
<dbReference type="VEuPathDB" id="FungiDB:GGTG_11813"/>
<sequence>MSSSAADSSVPFSTLPPGSTAAPPSIYRPLDKARREIRILKIAPTNLDNFILHCSFIYASLDSDLPRYEALSYTWGEPIYTEGQVLIVNGEPFPVRENLLDALQTLCHTDAETVIWVDAVCINQSDIGERNSQVTFMRDVYRGAECVLAWLGAAAPPEEEQDEELAFAHMRILARAEEASDAPRPRHISDMFELGGPPSPSAPPLVRFLNRAYWSRTWIIQELAVARECLVASRASGRRGASDLDFYFRLFLKMPPDMMMDYSRGGKPPDSGFLETIDAVWTSKQPESYKHQEICRLRSLLHSTHGRMTTDPRDRIYALLGLCDACTRADIEPDYGGSMTMTKLYRDLVAHCVRAEGSLAILLGNRRARPSTAGLPSWCPDLDDDLHWPSKALDKDYKGFDYRFSPQIQFVDGNDGICLVARGYLVDIISGSGQQLPQLLGPPSSFNLPQIKLKVAGIAIGLRRFVRKVKCQYIRRNRGQRAGFVGTQAYMKDATWRAMIRDYDDTGPQMPAPAEYGDIFYGLVPLPDHPSPSRLPQLEELLINELLREERKYSGPDVEGDASLHVPEDTRRFLSQMELRFIHRRMFVTLRGYVGLGPLHVQPEDHVCVLYGSDVPVVLRPVKERPGEYLLVGEAYVHGLARCHGMDNIGPGVGGNSPERDFVLV</sequence>
<dbReference type="EMBL" id="GL385401">
    <property type="protein sequence ID" value="EJT70790.1"/>
    <property type="molecule type" value="Genomic_DNA"/>
</dbReference>
<organism evidence="3">
    <name type="scientific">Gaeumannomyces tritici (strain R3-111a-1)</name>
    <name type="common">Wheat and barley take-all root rot fungus</name>
    <name type="synonym">Gaeumannomyces graminis var. tritici</name>
    <dbReference type="NCBI Taxonomy" id="644352"/>
    <lineage>
        <taxon>Eukaryota</taxon>
        <taxon>Fungi</taxon>
        <taxon>Dikarya</taxon>
        <taxon>Ascomycota</taxon>
        <taxon>Pezizomycotina</taxon>
        <taxon>Sordariomycetes</taxon>
        <taxon>Sordariomycetidae</taxon>
        <taxon>Magnaporthales</taxon>
        <taxon>Magnaporthaceae</taxon>
        <taxon>Gaeumannomyces</taxon>
    </lineage>
</organism>
<dbReference type="InterPro" id="IPR010730">
    <property type="entry name" value="HET"/>
</dbReference>
<protein>
    <recommendedName>
        <fullName evidence="2">Heterokaryon incompatibility domain-containing protein</fullName>
    </recommendedName>
</protein>
<evidence type="ECO:0000313" key="5">
    <source>
        <dbReference type="Proteomes" id="UP000006039"/>
    </source>
</evidence>